<dbReference type="Pfam" id="PF02518">
    <property type="entry name" value="HATPase_c"/>
    <property type="match status" value="1"/>
</dbReference>
<dbReference type="PRINTS" id="PR00344">
    <property type="entry name" value="BCTRLSENSOR"/>
</dbReference>
<dbReference type="GO" id="GO:0005524">
    <property type="term" value="F:ATP binding"/>
    <property type="evidence" value="ECO:0007669"/>
    <property type="project" value="UniProtKB-KW"/>
</dbReference>
<keyword evidence="11 14" id="KW-1133">Transmembrane helix</keyword>
<keyword evidence="8" id="KW-0547">Nucleotide-binding</keyword>
<dbReference type="InterPro" id="IPR029151">
    <property type="entry name" value="Sensor-like_sf"/>
</dbReference>
<dbReference type="PROSITE" id="PS50109">
    <property type="entry name" value="HIS_KIN"/>
    <property type="match status" value="1"/>
</dbReference>
<evidence type="ECO:0000256" key="5">
    <source>
        <dbReference type="ARBA" id="ARBA00022553"/>
    </source>
</evidence>
<dbReference type="GO" id="GO:0005886">
    <property type="term" value="C:plasma membrane"/>
    <property type="evidence" value="ECO:0007669"/>
    <property type="project" value="UniProtKB-SubCell"/>
</dbReference>
<dbReference type="InterPro" id="IPR005467">
    <property type="entry name" value="His_kinase_dom"/>
</dbReference>
<dbReference type="KEGG" id="fpp:FPB0191_00510"/>
<dbReference type="Gene3D" id="3.30.450.20">
    <property type="entry name" value="PAS domain"/>
    <property type="match status" value="2"/>
</dbReference>
<dbReference type="RefSeq" id="WP_039103771.1">
    <property type="nucleotide sequence ID" value="NZ_CALYQC010000042.1"/>
</dbReference>
<evidence type="ECO:0000256" key="13">
    <source>
        <dbReference type="ARBA" id="ARBA00023136"/>
    </source>
</evidence>
<dbReference type="SUPFAM" id="SSF55874">
    <property type="entry name" value="ATPase domain of HSP90 chaperone/DNA topoisomerase II/histidine kinase"/>
    <property type="match status" value="1"/>
</dbReference>
<dbReference type="Proteomes" id="UP000030901">
    <property type="component" value="Chromosome"/>
</dbReference>
<dbReference type="GO" id="GO:0000155">
    <property type="term" value="F:phosphorelay sensor kinase activity"/>
    <property type="evidence" value="ECO:0007669"/>
    <property type="project" value="InterPro"/>
</dbReference>
<dbReference type="Gene3D" id="3.30.565.10">
    <property type="entry name" value="Histidine kinase-like ATPase, C-terminal domain"/>
    <property type="match status" value="1"/>
</dbReference>
<keyword evidence="5" id="KW-0597">Phosphoprotein</keyword>
<evidence type="ECO:0000256" key="4">
    <source>
        <dbReference type="ARBA" id="ARBA00022475"/>
    </source>
</evidence>
<dbReference type="PANTHER" id="PTHR43547:SF2">
    <property type="entry name" value="HYBRID SIGNAL TRANSDUCTION HISTIDINE KINASE C"/>
    <property type="match status" value="1"/>
</dbReference>
<dbReference type="STRING" id="1267021.FPB0191_00510"/>
<keyword evidence="6 16" id="KW-0808">Transferase</keyword>
<keyword evidence="12" id="KW-0902">Two-component regulatory system</keyword>
<dbReference type="OrthoDB" id="9792686at2"/>
<dbReference type="InterPro" id="IPR035965">
    <property type="entry name" value="PAS-like_dom_sf"/>
</dbReference>
<evidence type="ECO:0000256" key="14">
    <source>
        <dbReference type="SAM" id="Phobius"/>
    </source>
</evidence>
<dbReference type="InterPro" id="IPR016120">
    <property type="entry name" value="Sig_transdc_His_kin_SpoOB"/>
</dbReference>
<organism evidence="16 17">
    <name type="scientific">Frischella perrara</name>
    <dbReference type="NCBI Taxonomy" id="1267021"/>
    <lineage>
        <taxon>Bacteria</taxon>
        <taxon>Pseudomonadati</taxon>
        <taxon>Pseudomonadota</taxon>
        <taxon>Gammaproteobacteria</taxon>
        <taxon>Orbales</taxon>
        <taxon>Orbaceae</taxon>
        <taxon>Frischella</taxon>
    </lineage>
</organism>
<keyword evidence="17" id="KW-1185">Reference proteome</keyword>
<evidence type="ECO:0000256" key="12">
    <source>
        <dbReference type="ARBA" id="ARBA00023012"/>
    </source>
</evidence>
<feature type="domain" description="Histidine kinase" evidence="15">
    <location>
        <begin position="425"/>
        <end position="532"/>
    </location>
</feature>
<dbReference type="EMBL" id="CP009056">
    <property type="protein sequence ID" value="AJA44341.1"/>
    <property type="molecule type" value="Genomic_DNA"/>
</dbReference>
<reference evidence="16 17" key="1">
    <citation type="journal article" date="2014" name="Appl. Environ. Microbiol.">
        <title>Gut symbionts from distinct hosts exhibit genotoxic activity via divergent colibactin biosynthetic pathways.</title>
        <authorList>
            <person name="Engel P."/>
            <person name="Vizcaino M.I."/>
            <person name="Crawford J.M."/>
        </authorList>
    </citation>
    <scope>NUCLEOTIDE SEQUENCE [LARGE SCALE GENOMIC DNA]</scope>
    <source>
        <strain evidence="16 17">PEB0191</strain>
    </source>
</reference>
<name>A0A0A7S4Y9_FRIPE</name>
<dbReference type="SUPFAM" id="SSF55785">
    <property type="entry name" value="PYP-like sensor domain (PAS domain)"/>
    <property type="match status" value="1"/>
</dbReference>
<dbReference type="SMART" id="SM00387">
    <property type="entry name" value="HATPase_c"/>
    <property type="match status" value="1"/>
</dbReference>
<proteinExistence type="predicted"/>
<dbReference type="InterPro" id="IPR033463">
    <property type="entry name" value="sCache_3"/>
</dbReference>
<feature type="transmembrane region" description="Helical" evidence="14">
    <location>
        <begin position="171"/>
        <end position="192"/>
    </location>
</feature>
<evidence type="ECO:0000313" key="16">
    <source>
        <dbReference type="EMBL" id="AJA44341.1"/>
    </source>
</evidence>
<evidence type="ECO:0000256" key="9">
    <source>
        <dbReference type="ARBA" id="ARBA00022777"/>
    </source>
</evidence>
<keyword evidence="13 14" id="KW-0472">Membrane</keyword>
<evidence type="ECO:0000256" key="3">
    <source>
        <dbReference type="ARBA" id="ARBA00012438"/>
    </source>
</evidence>
<dbReference type="InterPro" id="IPR036890">
    <property type="entry name" value="HATPase_C_sf"/>
</dbReference>
<dbReference type="InterPro" id="IPR004358">
    <property type="entry name" value="Sig_transdc_His_kin-like_C"/>
</dbReference>
<dbReference type="SUPFAM" id="SSF55890">
    <property type="entry name" value="Sporulation response regulatory protein Spo0B"/>
    <property type="match status" value="1"/>
</dbReference>
<dbReference type="Pfam" id="PF17203">
    <property type="entry name" value="sCache_3_2"/>
    <property type="match status" value="1"/>
</dbReference>
<evidence type="ECO:0000256" key="6">
    <source>
        <dbReference type="ARBA" id="ARBA00022679"/>
    </source>
</evidence>
<evidence type="ECO:0000256" key="11">
    <source>
        <dbReference type="ARBA" id="ARBA00022989"/>
    </source>
</evidence>
<gene>
    <name evidence="16" type="ORF">FPB0191_00510</name>
</gene>
<keyword evidence="4" id="KW-1003">Cell membrane</keyword>
<dbReference type="EC" id="2.7.13.3" evidence="3"/>
<keyword evidence="10" id="KW-0067">ATP-binding</keyword>
<keyword evidence="9 16" id="KW-0418">Kinase</keyword>
<sequence>MSNFGQFSFTTKLFLCLLLLLTILLALLQGYIWNSTETDLYNNLGQRAQLQARELAVIPSLIKYVQDKDTDKIAELVTDVFKQSDASYIVIGDNRAKRLFHTANSPLYVPMLGGDNQEVLKGNSIITIRKGSLGISLRGKAPIINANNQVVGIVSVGYMVDNISQLHKEKLVPFAIFCSILFVILFVFSFCFTKLIKKQMFNLEPRSIALLVKSQKSIMESIFEGIIAIDLNYNIININQSARKMLKITNNNKELVNHNLCEFIKSTDFIYNSNNKTEDSHDQICHFNDCLVIANRIRVIVDDKIQGWVITFRNFNEVNILSAQLTQIKQYVDNLRALRHEHLNWMATLSGLIYMERYREAQEFITIHSIDNQKSLDFITQHFKIPAVCGLLIGKLSKSHELGLQLSFDPACQLSALPKTITEIEFMSILGNLLDNAFNASLKNPLGNKNVLLYLSDATDEIVLEVSDQGCGIDEKIRDSIFRPGVTSQNPKEHGIGLHLVATYTQKANGYITFDNNQPYGTIFSVFIPKLDEIQRDIV</sequence>
<protein>
    <recommendedName>
        <fullName evidence="3">histidine kinase</fullName>
        <ecNumber evidence="3">2.7.13.3</ecNumber>
    </recommendedName>
</protein>
<evidence type="ECO:0000256" key="10">
    <source>
        <dbReference type="ARBA" id="ARBA00022840"/>
    </source>
</evidence>
<dbReference type="CDD" id="cd16915">
    <property type="entry name" value="HATPase_DpiB-CitA-like"/>
    <property type="match status" value="1"/>
</dbReference>
<dbReference type="InterPro" id="IPR003594">
    <property type="entry name" value="HATPase_dom"/>
</dbReference>
<comment type="subcellular location">
    <subcellularLocation>
        <location evidence="2">Cell membrane</location>
        <topology evidence="2">Multi-pass membrane protein</topology>
    </subcellularLocation>
</comment>
<comment type="catalytic activity">
    <reaction evidence="1">
        <text>ATP + protein L-histidine = ADP + protein N-phospho-L-histidine.</text>
        <dbReference type="EC" id="2.7.13.3"/>
    </reaction>
</comment>
<dbReference type="HOGENOM" id="CLU_020211_11_2_6"/>
<evidence type="ECO:0000256" key="7">
    <source>
        <dbReference type="ARBA" id="ARBA00022692"/>
    </source>
</evidence>
<evidence type="ECO:0000259" key="15">
    <source>
        <dbReference type="PROSITE" id="PS50109"/>
    </source>
</evidence>
<evidence type="ECO:0000256" key="1">
    <source>
        <dbReference type="ARBA" id="ARBA00000085"/>
    </source>
</evidence>
<keyword evidence="7 14" id="KW-0812">Transmembrane</keyword>
<accession>A0A0A7S4Y9</accession>
<dbReference type="AlphaFoldDB" id="A0A0A7S4Y9"/>
<evidence type="ECO:0000256" key="2">
    <source>
        <dbReference type="ARBA" id="ARBA00004651"/>
    </source>
</evidence>
<dbReference type="PANTHER" id="PTHR43547">
    <property type="entry name" value="TWO-COMPONENT HISTIDINE KINASE"/>
    <property type="match status" value="1"/>
</dbReference>
<evidence type="ECO:0000313" key="17">
    <source>
        <dbReference type="Proteomes" id="UP000030901"/>
    </source>
</evidence>
<dbReference type="SUPFAM" id="SSF103190">
    <property type="entry name" value="Sensory domain-like"/>
    <property type="match status" value="1"/>
</dbReference>
<evidence type="ECO:0000256" key="8">
    <source>
        <dbReference type="ARBA" id="ARBA00022741"/>
    </source>
</evidence>